<dbReference type="OrthoDB" id="1523598at2"/>
<keyword evidence="3" id="KW-1185">Reference proteome</keyword>
<dbReference type="InterPro" id="IPR023346">
    <property type="entry name" value="Lysozyme-like_dom_sf"/>
</dbReference>
<organism evidence="2 3">
    <name type="scientific">Phyllobacterium leguminum</name>
    <dbReference type="NCBI Taxonomy" id="314237"/>
    <lineage>
        <taxon>Bacteria</taxon>
        <taxon>Pseudomonadati</taxon>
        <taxon>Pseudomonadota</taxon>
        <taxon>Alphaproteobacteria</taxon>
        <taxon>Hyphomicrobiales</taxon>
        <taxon>Phyllobacteriaceae</taxon>
        <taxon>Phyllobacterium</taxon>
    </lineage>
</organism>
<dbReference type="Proteomes" id="UP000247454">
    <property type="component" value="Unassembled WGS sequence"/>
</dbReference>
<evidence type="ECO:0000313" key="2">
    <source>
        <dbReference type="EMBL" id="PYE87742.1"/>
    </source>
</evidence>
<dbReference type="AlphaFoldDB" id="A0A318T4Q7"/>
<dbReference type="Gene3D" id="1.10.530.10">
    <property type="match status" value="1"/>
</dbReference>
<reference evidence="2 3" key="1">
    <citation type="submission" date="2018-06" db="EMBL/GenBank/DDBJ databases">
        <title>Genomic Encyclopedia of Type Strains, Phase III (KMG-III): the genomes of soil and plant-associated and newly described type strains.</title>
        <authorList>
            <person name="Whitman W."/>
        </authorList>
    </citation>
    <scope>NUCLEOTIDE SEQUENCE [LARGE SCALE GENOMIC DNA]</scope>
    <source>
        <strain evidence="2 3">ORS 1419</strain>
    </source>
</reference>
<dbReference type="InterPro" id="IPR024408">
    <property type="entry name" value="Muramidase"/>
</dbReference>
<accession>A0A318T4Q7</accession>
<sequence length="218" mass="24335">MFKRVTIEEIMIAAAQAGVEPAALLAVAEVESGGRATARIESRDEPLIRFEGHYFNLRLRGKKLAEARRQGLAAAKAGAVKNPVTQAARWRLLARAIEIDRDAALGSVSWGLGQVMGAHWEWLGFESVEALVTEARGSVAGQVRLMLRFIEKSGLVEPLNAHDWDTFAYRYNGPLYRKYAYDRKMAAAWEKWRDRLLPGQGPRSAIAHRLIDKTRAPL</sequence>
<dbReference type="SUPFAM" id="SSF53955">
    <property type="entry name" value="Lysozyme-like"/>
    <property type="match status" value="1"/>
</dbReference>
<gene>
    <name evidence="2" type="ORF">C7477_11190</name>
</gene>
<protein>
    <submittedName>
        <fullName evidence="2">Uncharacterized protein DUF3380</fullName>
    </submittedName>
</protein>
<dbReference type="EMBL" id="QJTF01000011">
    <property type="protein sequence ID" value="PYE87742.1"/>
    <property type="molecule type" value="Genomic_DNA"/>
</dbReference>
<proteinExistence type="predicted"/>
<evidence type="ECO:0000313" key="3">
    <source>
        <dbReference type="Proteomes" id="UP000247454"/>
    </source>
</evidence>
<evidence type="ECO:0000259" key="1">
    <source>
        <dbReference type="Pfam" id="PF11860"/>
    </source>
</evidence>
<comment type="caution">
    <text evidence="2">The sequence shown here is derived from an EMBL/GenBank/DDBJ whole genome shotgun (WGS) entry which is preliminary data.</text>
</comment>
<feature type="domain" description="N-acetylmuramidase" evidence="1">
    <location>
        <begin position="20"/>
        <end position="192"/>
    </location>
</feature>
<name>A0A318T4Q7_9HYPH</name>
<dbReference type="RefSeq" id="WP_110751952.1">
    <property type="nucleotide sequence ID" value="NZ_QJTF01000011.1"/>
</dbReference>
<dbReference type="Pfam" id="PF11860">
    <property type="entry name" value="Muramidase"/>
    <property type="match status" value="1"/>
</dbReference>